<dbReference type="InterPro" id="IPR036689">
    <property type="entry name" value="ESAT-6-like_sf"/>
</dbReference>
<dbReference type="RefSeq" id="WP_158740438.1">
    <property type="nucleotide sequence ID" value="NZ_CP024985.1"/>
</dbReference>
<protein>
    <submittedName>
        <fullName evidence="2">Uncharacterized protein</fullName>
    </submittedName>
</protein>
<dbReference type="AlphaFoldDB" id="A0A2K8PI79"/>
<dbReference type="GeneID" id="49385022"/>
<dbReference type="OrthoDB" id="4168456at2"/>
<dbReference type="Gene3D" id="1.10.287.1060">
    <property type="entry name" value="ESAT-6-like"/>
    <property type="match status" value="1"/>
</dbReference>
<dbReference type="SUPFAM" id="SSF140453">
    <property type="entry name" value="EsxAB dimer-like"/>
    <property type="match status" value="1"/>
</dbReference>
<name>A0A2K8PI79_STRLA</name>
<accession>A0A2K8PI79</accession>
<evidence type="ECO:0000313" key="2">
    <source>
        <dbReference type="EMBL" id="ATZ25810.1"/>
    </source>
</evidence>
<gene>
    <name evidence="2" type="ORF">SLAV_19930</name>
</gene>
<evidence type="ECO:0000256" key="1">
    <source>
        <dbReference type="SAM" id="MobiDB-lite"/>
    </source>
</evidence>
<reference evidence="2 3" key="1">
    <citation type="submission" date="2017-11" db="EMBL/GenBank/DDBJ databases">
        <title>Complete genome sequence of Streptomyces lavendulae subsp. lavendulae CCM 3239 (formerly 'Streptomyces aureofaciens CCM 3239'), the producer of the angucycline-type antibiotic auricin.</title>
        <authorList>
            <person name="Busche T."/>
            <person name="Novakova R."/>
            <person name="Al'Dilaimi A."/>
            <person name="Homerova D."/>
            <person name="Feckova L."/>
            <person name="Rezuchova B."/>
            <person name="Mingyar E."/>
            <person name="Csolleiova D."/>
            <person name="Bekeova C."/>
            <person name="Winkler A."/>
            <person name="Sevcikova B."/>
            <person name="Kalinowski J."/>
            <person name="Kormanec J."/>
            <person name="Ruckert C."/>
        </authorList>
    </citation>
    <scope>NUCLEOTIDE SEQUENCE [LARGE SCALE GENOMIC DNA]</scope>
    <source>
        <strain evidence="2 3">CCM 3239</strain>
    </source>
</reference>
<dbReference type="Proteomes" id="UP000231791">
    <property type="component" value="Chromosome"/>
</dbReference>
<dbReference type="EMBL" id="CP024985">
    <property type="protein sequence ID" value="ATZ25810.1"/>
    <property type="molecule type" value="Genomic_DNA"/>
</dbReference>
<proteinExistence type="predicted"/>
<sequence length="184" mass="19838">MSDDTLPEPERLPLTPDELKKRNLEPFAPFYRAPPADSYADPTTPYDLRPGPSPLQSPSPFLRKPLGPPGPGGRPPGDRLKIEAPVLNGAADRADEIHTAFAKPAAALEAPAKMVSAAMAGWESADAIRAAHRQWEQQAGTVAGWLAHIAESLRAGARDYTKTDAAIEDAFRGVRTRRSLVDDL</sequence>
<evidence type="ECO:0000313" key="3">
    <source>
        <dbReference type="Proteomes" id="UP000231791"/>
    </source>
</evidence>
<dbReference type="KEGG" id="slx:SLAV_19930"/>
<keyword evidence="3" id="KW-1185">Reference proteome</keyword>
<feature type="region of interest" description="Disordered" evidence="1">
    <location>
        <begin position="1"/>
        <end position="80"/>
    </location>
</feature>
<organism evidence="2 3">
    <name type="scientific">Streptomyces lavendulae subsp. lavendulae</name>
    <dbReference type="NCBI Taxonomy" id="58340"/>
    <lineage>
        <taxon>Bacteria</taxon>
        <taxon>Bacillati</taxon>
        <taxon>Actinomycetota</taxon>
        <taxon>Actinomycetes</taxon>
        <taxon>Kitasatosporales</taxon>
        <taxon>Streptomycetaceae</taxon>
        <taxon>Streptomyces</taxon>
    </lineage>
</organism>